<evidence type="ECO:0000256" key="3">
    <source>
        <dbReference type="ARBA" id="ARBA00008307"/>
    </source>
</evidence>
<comment type="cofactor">
    <cofactor evidence="2">
        <name>Mg(2+)</name>
        <dbReference type="ChEBI" id="CHEBI:18420"/>
    </cofactor>
</comment>
<proteinExistence type="inferred from homology"/>
<protein>
    <submittedName>
        <fullName evidence="14">Cyclic GMP-AMP synthase</fullName>
    </submittedName>
</protein>
<dbReference type="GO" id="GO:0046872">
    <property type="term" value="F:metal ion binding"/>
    <property type="evidence" value="ECO:0007669"/>
    <property type="project" value="UniProtKB-KW"/>
</dbReference>
<evidence type="ECO:0000256" key="9">
    <source>
        <dbReference type="ARBA" id="ARBA00022842"/>
    </source>
</evidence>
<evidence type="ECO:0000259" key="12">
    <source>
        <dbReference type="Pfam" id="PF03281"/>
    </source>
</evidence>
<keyword evidence="8" id="KW-0067">ATP-binding</keyword>
<evidence type="ECO:0000259" key="13">
    <source>
        <dbReference type="Pfam" id="PF20266"/>
    </source>
</evidence>
<dbReference type="InterPro" id="IPR046906">
    <property type="entry name" value="Mab-21_HhH/H2TH-like"/>
</dbReference>
<keyword evidence="11" id="KW-0464">Manganese</keyword>
<dbReference type="InterPro" id="IPR046903">
    <property type="entry name" value="Mab-21-like_nuc_Trfase"/>
</dbReference>
<evidence type="ECO:0000256" key="1">
    <source>
        <dbReference type="ARBA" id="ARBA00001936"/>
    </source>
</evidence>
<evidence type="ECO:0000256" key="4">
    <source>
        <dbReference type="ARBA" id="ARBA00022679"/>
    </source>
</evidence>
<gene>
    <name evidence="14" type="primary">CGAS</name>
    <name evidence="14" type="ORF">FJT64_004273</name>
</gene>
<evidence type="ECO:0000256" key="10">
    <source>
        <dbReference type="ARBA" id="ARBA00023134"/>
    </source>
</evidence>
<evidence type="ECO:0000313" key="14">
    <source>
        <dbReference type="EMBL" id="KAF0298407.1"/>
    </source>
</evidence>
<dbReference type="PANTHER" id="PTHR10656:SF42">
    <property type="entry name" value="CYCLIC GMP-AMP SYNTHASE-LIKE PROTEIN-RELATED"/>
    <property type="match status" value="1"/>
</dbReference>
<dbReference type="InterPro" id="IPR024810">
    <property type="entry name" value="MAB21L/cGLR"/>
</dbReference>
<keyword evidence="9" id="KW-0460">Magnesium</keyword>
<dbReference type="Pfam" id="PF03281">
    <property type="entry name" value="Mab-21"/>
    <property type="match status" value="1"/>
</dbReference>
<accession>A0A6A4VQC1</accession>
<evidence type="ECO:0000256" key="7">
    <source>
        <dbReference type="ARBA" id="ARBA00022741"/>
    </source>
</evidence>
<dbReference type="OrthoDB" id="7249367at2759"/>
<feature type="domain" description="Mab-21-like HhH/H2TH-like" evidence="13">
    <location>
        <begin position="327"/>
        <end position="404"/>
    </location>
</feature>
<dbReference type="SMART" id="SM01265">
    <property type="entry name" value="Mab-21"/>
    <property type="match status" value="1"/>
</dbReference>
<reference evidence="14 15" key="1">
    <citation type="submission" date="2019-07" db="EMBL/GenBank/DDBJ databases">
        <title>Draft genome assembly of a fouling barnacle, Amphibalanus amphitrite (Darwin, 1854): The first reference genome for Thecostraca.</title>
        <authorList>
            <person name="Kim W."/>
        </authorList>
    </citation>
    <scope>NUCLEOTIDE SEQUENCE [LARGE SCALE GENOMIC DNA]</scope>
    <source>
        <strain evidence="14">SNU_AA5</strain>
        <tissue evidence="14">Soma without cirri and trophi</tissue>
    </source>
</reference>
<dbReference type="Pfam" id="PF20266">
    <property type="entry name" value="Mab-21_C"/>
    <property type="match status" value="1"/>
</dbReference>
<evidence type="ECO:0000256" key="2">
    <source>
        <dbReference type="ARBA" id="ARBA00001946"/>
    </source>
</evidence>
<keyword evidence="7" id="KW-0547">Nucleotide-binding</keyword>
<feature type="domain" description="Mab-21-like nucleotidyltransferase" evidence="12">
    <location>
        <begin position="175"/>
        <end position="320"/>
    </location>
</feature>
<keyword evidence="6" id="KW-0479">Metal-binding</keyword>
<comment type="cofactor">
    <cofactor evidence="1">
        <name>Mn(2+)</name>
        <dbReference type="ChEBI" id="CHEBI:29035"/>
    </cofactor>
</comment>
<dbReference type="PANTHER" id="PTHR10656">
    <property type="entry name" value="CELL FATE DETERMINING PROTEIN MAB21-RELATED"/>
    <property type="match status" value="1"/>
</dbReference>
<evidence type="ECO:0000256" key="5">
    <source>
        <dbReference type="ARBA" id="ARBA00022695"/>
    </source>
</evidence>
<dbReference type="GO" id="GO:0005524">
    <property type="term" value="F:ATP binding"/>
    <property type="evidence" value="ECO:0007669"/>
    <property type="project" value="UniProtKB-KW"/>
</dbReference>
<dbReference type="Proteomes" id="UP000440578">
    <property type="component" value="Unassembled WGS sequence"/>
</dbReference>
<evidence type="ECO:0000256" key="6">
    <source>
        <dbReference type="ARBA" id="ARBA00022723"/>
    </source>
</evidence>
<dbReference type="GO" id="GO:0005525">
    <property type="term" value="F:GTP binding"/>
    <property type="evidence" value="ECO:0007669"/>
    <property type="project" value="UniProtKB-KW"/>
</dbReference>
<keyword evidence="15" id="KW-1185">Reference proteome</keyword>
<evidence type="ECO:0000256" key="11">
    <source>
        <dbReference type="ARBA" id="ARBA00023211"/>
    </source>
</evidence>
<evidence type="ECO:0000313" key="15">
    <source>
        <dbReference type="Proteomes" id="UP000440578"/>
    </source>
</evidence>
<organism evidence="14 15">
    <name type="scientific">Amphibalanus amphitrite</name>
    <name type="common">Striped barnacle</name>
    <name type="synonym">Balanus amphitrite</name>
    <dbReference type="NCBI Taxonomy" id="1232801"/>
    <lineage>
        <taxon>Eukaryota</taxon>
        <taxon>Metazoa</taxon>
        <taxon>Ecdysozoa</taxon>
        <taxon>Arthropoda</taxon>
        <taxon>Crustacea</taxon>
        <taxon>Multicrustacea</taxon>
        <taxon>Cirripedia</taxon>
        <taxon>Thoracica</taxon>
        <taxon>Thoracicalcarea</taxon>
        <taxon>Balanomorpha</taxon>
        <taxon>Balanoidea</taxon>
        <taxon>Balanidae</taxon>
        <taxon>Amphibalaninae</taxon>
        <taxon>Amphibalanus</taxon>
    </lineage>
</organism>
<comment type="caution">
    <text evidence="14">The sequence shown here is derived from an EMBL/GenBank/DDBJ whole genome shotgun (WGS) entry which is preliminary data.</text>
</comment>
<dbReference type="AlphaFoldDB" id="A0A6A4VQC1"/>
<keyword evidence="4" id="KW-0808">Transferase</keyword>
<dbReference type="GO" id="GO:0016779">
    <property type="term" value="F:nucleotidyltransferase activity"/>
    <property type="evidence" value="ECO:0007669"/>
    <property type="project" value="UniProtKB-KW"/>
</dbReference>
<keyword evidence="10" id="KW-0342">GTP-binding</keyword>
<name>A0A6A4VQC1_AMPAM</name>
<comment type="similarity">
    <text evidence="3">Belongs to the mab-21 family.</text>
</comment>
<evidence type="ECO:0000256" key="8">
    <source>
        <dbReference type="ARBA" id="ARBA00022840"/>
    </source>
</evidence>
<dbReference type="Gene3D" id="1.10.1410.40">
    <property type="match status" value="1"/>
</dbReference>
<keyword evidence="5" id="KW-0548">Nucleotidyltransferase</keyword>
<sequence length="528" mass="59851">MGNLLSRAVGIASLQPAFEAPLTDEEVFSALARVFRWREQLLAIGGEQHAAFQYQQLLAAELGSSLQTDWAWQMNEPRMTCSPADGCSDQGPGALHLERSYLSGSSREGTEVHIHEVREISDLSLEEALYTKNREEKSYTEQSSDIDIMFELAPVSVYSEEDPPPAHAPPGVVVVQESAGRPGYVLLRHHHSRSCRRPNRNFLSGYTVRKRMELFGNALQDAAKRLGIRVTNFEVGGGPASCIAVDDENNSRIDLVPCVPCRCWPSEQYRRRRRPSGYPDAALVASLCAAPAFLVVAGSQRLDKDAWRLSFSRHETILLRSLSHEQRICLTLLKHCNVMLGHRFSSYHLKTALMWVCEQRPRELWTWDRMHESMTAVVDYLLEKVSRSDLQCYFWPEISLMAGYGMDVQRDDVLNLKHGMALAARYMLACLLDSSAGDLFQKLLGHHMNGEKFYRHYYRDTLRQGLNGFSMLSSSSRPGIDASLWSDNFLRVFQWENLPNRCRKSSWFAEHGLGTDSSEEGQQPEDGW</sequence>
<dbReference type="EMBL" id="VIIS01001435">
    <property type="protein sequence ID" value="KAF0298407.1"/>
    <property type="molecule type" value="Genomic_DNA"/>
</dbReference>